<dbReference type="GO" id="GO:0003723">
    <property type="term" value="F:RNA binding"/>
    <property type="evidence" value="ECO:0007669"/>
    <property type="project" value="UniProtKB-UniRule"/>
</dbReference>
<comment type="function">
    <text evidence="1">Required for rescue of stalled ribosomes mediated by trans-translation. Binds to transfer-messenger RNA (tmRNA), required for stable association of tmRNA with ribosomes. tmRNA and SmpB together mimic tRNA shape, replacing the anticodon stem-loop with SmpB. tmRNA is encoded by the ssrA gene; the 2 termini fold to resemble tRNA(Ala) and it encodes a 'tag peptide', a short internal open reading frame. During trans-translation Ala-aminoacylated tmRNA acts like a tRNA, entering the A-site of stalled ribosomes, displacing the stalled mRNA. The ribosome then switches to translate the ORF on the tmRNA; the nascent peptide is terminated with the 'tag peptide' encoded by the tmRNA and targeted for degradation. The ribosome is freed to recommence translation, which seems to be the essential function of trans-translation.</text>
</comment>
<dbReference type="GO" id="GO:0005829">
    <property type="term" value="C:cytosol"/>
    <property type="evidence" value="ECO:0007669"/>
    <property type="project" value="TreeGrafter"/>
</dbReference>
<dbReference type="InterPro" id="IPR020081">
    <property type="entry name" value="SsrA-bd_prot_CS"/>
</dbReference>
<reference evidence="3" key="1">
    <citation type="submission" date="2018-11" db="EMBL/GenBank/DDBJ databases">
        <title>The first complete genome sequence of Mycoplasma iowae strain 695.</title>
        <authorList>
            <person name="Ghanem M."/>
            <person name="El-Gazzar M."/>
        </authorList>
    </citation>
    <scope>NUCLEOTIDE SEQUENCE [LARGE SCALE GENOMIC DNA]</scope>
    <source>
        <strain evidence="3">695</strain>
    </source>
</reference>
<dbReference type="Pfam" id="PF01668">
    <property type="entry name" value="SmpB"/>
    <property type="match status" value="1"/>
</dbReference>
<dbReference type="CDD" id="cd09294">
    <property type="entry name" value="SmpB"/>
    <property type="match status" value="1"/>
</dbReference>
<comment type="subcellular location">
    <subcellularLocation>
        <location evidence="1">Cytoplasm</location>
    </subcellularLocation>
    <text evidence="1">The tmRNA-SmpB complex associates with stalled 70S ribosomes.</text>
</comment>
<protein>
    <recommendedName>
        <fullName evidence="1">SsrA-binding protein</fullName>
    </recommendedName>
    <alternativeName>
        <fullName evidence="1">Small protein B</fullName>
    </alternativeName>
</protein>
<dbReference type="PROSITE" id="PS01317">
    <property type="entry name" value="SSRP"/>
    <property type="match status" value="1"/>
</dbReference>
<dbReference type="GO" id="GO:0070929">
    <property type="term" value="P:trans-translation"/>
    <property type="evidence" value="ECO:0007669"/>
    <property type="project" value="UniProtKB-UniRule"/>
</dbReference>
<evidence type="ECO:0000313" key="2">
    <source>
        <dbReference type="EMBL" id="QHG89405.1"/>
    </source>
</evidence>
<name>A0A6P1LH35_MALIO</name>
<sequence length="144" mass="16848">MKILVVNKKANFNYTISDTYEAGIELKGVEVKSLQSKNASINESYITFIKNEAFIINMHIAPYENGNIFNVDQDRRRKLLLHKHEIIKLQLQIKKDSITLVPLKVYWKRNKIKVLIGLAKGKNVVDKRNTIKERDAKRESKKYF</sequence>
<comment type="similarity">
    <text evidence="1">Belongs to the SmpB family.</text>
</comment>
<dbReference type="EMBL" id="CP033512">
    <property type="protein sequence ID" value="QHG89405.1"/>
    <property type="molecule type" value="Genomic_DNA"/>
</dbReference>
<dbReference type="AlphaFoldDB" id="A0A6P1LH35"/>
<dbReference type="OrthoDB" id="9805462at2"/>
<keyword evidence="1" id="KW-0963">Cytoplasm</keyword>
<dbReference type="PANTHER" id="PTHR30308:SF2">
    <property type="entry name" value="SSRA-BINDING PROTEIN"/>
    <property type="match status" value="1"/>
</dbReference>
<dbReference type="InterPro" id="IPR000037">
    <property type="entry name" value="SsrA-bd_prot"/>
</dbReference>
<evidence type="ECO:0000313" key="3">
    <source>
        <dbReference type="Proteomes" id="UP000464283"/>
    </source>
</evidence>
<dbReference type="HAMAP" id="MF_00023">
    <property type="entry name" value="SmpB"/>
    <property type="match status" value="1"/>
</dbReference>
<dbReference type="Gene3D" id="2.40.280.10">
    <property type="match status" value="1"/>
</dbReference>
<evidence type="ECO:0000256" key="1">
    <source>
        <dbReference type="HAMAP-Rule" id="MF_00023"/>
    </source>
</evidence>
<dbReference type="NCBIfam" id="NF003843">
    <property type="entry name" value="PRK05422.1"/>
    <property type="match status" value="1"/>
</dbReference>
<dbReference type="PANTHER" id="PTHR30308">
    <property type="entry name" value="TMRNA-BINDING COMPONENT OF TRANS-TRANSLATION TAGGING COMPLEX"/>
    <property type="match status" value="1"/>
</dbReference>
<dbReference type="NCBIfam" id="TIGR00086">
    <property type="entry name" value="smpB"/>
    <property type="match status" value="1"/>
</dbReference>
<accession>A0A6P1LH35</accession>
<dbReference type="SUPFAM" id="SSF74982">
    <property type="entry name" value="Small protein B (SmpB)"/>
    <property type="match status" value="1"/>
</dbReference>
<dbReference type="InterPro" id="IPR023620">
    <property type="entry name" value="SmpB"/>
</dbReference>
<dbReference type="KEGG" id="miw:EER00_00630"/>
<keyword evidence="1" id="KW-0694">RNA-binding</keyword>
<dbReference type="Proteomes" id="UP000464283">
    <property type="component" value="Chromosome"/>
</dbReference>
<organism evidence="2 3">
    <name type="scientific">Malacoplasma iowae 695</name>
    <dbReference type="NCBI Taxonomy" id="1048830"/>
    <lineage>
        <taxon>Bacteria</taxon>
        <taxon>Bacillati</taxon>
        <taxon>Mycoplasmatota</taxon>
        <taxon>Mycoplasmoidales</taxon>
        <taxon>Mycoplasmoidaceae</taxon>
        <taxon>Malacoplasma</taxon>
    </lineage>
</organism>
<proteinExistence type="inferred from homology"/>
<dbReference type="GO" id="GO:0070930">
    <property type="term" value="P:trans-translation-dependent protein tagging"/>
    <property type="evidence" value="ECO:0007669"/>
    <property type="project" value="TreeGrafter"/>
</dbReference>
<gene>
    <name evidence="1 2" type="primary">smpB</name>
    <name evidence="2" type="ORF">EER00_00630</name>
</gene>